<keyword evidence="2" id="KW-1185">Reference proteome</keyword>
<dbReference type="EMBL" id="JAHRIP010052163">
    <property type="protein sequence ID" value="MEQ2301365.1"/>
    <property type="molecule type" value="Genomic_DNA"/>
</dbReference>
<dbReference type="Proteomes" id="UP001469553">
    <property type="component" value="Unassembled WGS sequence"/>
</dbReference>
<evidence type="ECO:0000313" key="1">
    <source>
        <dbReference type="EMBL" id="MEQ2301365.1"/>
    </source>
</evidence>
<comment type="caution">
    <text evidence="1">The sequence shown here is derived from an EMBL/GenBank/DDBJ whole genome shotgun (WGS) entry which is preliminary data.</text>
</comment>
<proteinExistence type="predicted"/>
<evidence type="ECO:0000313" key="2">
    <source>
        <dbReference type="Proteomes" id="UP001469553"/>
    </source>
</evidence>
<organism evidence="1 2">
    <name type="scientific">Ameca splendens</name>
    <dbReference type="NCBI Taxonomy" id="208324"/>
    <lineage>
        <taxon>Eukaryota</taxon>
        <taxon>Metazoa</taxon>
        <taxon>Chordata</taxon>
        <taxon>Craniata</taxon>
        <taxon>Vertebrata</taxon>
        <taxon>Euteleostomi</taxon>
        <taxon>Actinopterygii</taxon>
        <taxon>Neopterygii</taxon>
        <taxon>Teleostei</taxon>
        <taxon>Neoteleostei</taxon>
        <taxon>Acanthomorphata</taxon>
        <taxon>Ovalentaria</taxon>
        <taxon>Atherinomorphae</taxon>
        <taxon>Cyprinodontiformes</taxon>
        <taxon>Goodeidae</taxon>
        <taxon>Ameca</taxon>
    </lineage>
</organism>
<accession>A0ABV0Z681</accession>
<protein>
    <submittedName>
        <fullName evidence="1">Uncharacterized protein</fullName>
    </submittedName>
</protein>
<name>A0ABV0Z681_9TELE</name>
<gene>
    <name evidence="1" type="ORF">AMECASPLE_035128</name>
</gene>
<reference evidence="1 2" key="1">
    <citation type="submission" date="2021-06" db="EMBL/GenBank/DDBJ databases">
        <authorList>
            <person name="Palmer J.M."/>
        </authorList>
    </citation>
    <scope>NUCLEOTIDE SEQUENCE [LARGE SCALE GENOMIC DNA]</scope>
    <source>
        <strain evidence="1 2">AS_MEX2019</strain>
        <tissue evidence="1">Muscle</tissue>
    </source>
</reference>
<sequence length="120" mass="13054">MPPGLGGEQERLQLTPPTLDKNCFRLSHLSGGCGPSGPKPLATKTASVSWCDAHQLHINIDNTVKMLVDPRSVGDHLLVAVHGHDIWQVNFICLGVHIDNDLSVCTDIVMIFYRATAESI</sequence>